<dbReference type="GO" id="GO:0072686">
    <property type="term" value="C:mitotic spindle"/>
    <property type="evidence" value="ECO:0007669"/>
    <property type="project" value="TreeGrafter"/>
</dbReference>
<sequence>MSKPTKLNETIVKMVKDLKATGNNTSSDEYKCSPLKRSASTNSFESSIDDLTPVKRIKRESIFNLSYVGSPREMRRLRADLVEARNSIIDLENRIKHMHNVRKEMQLMFDNETQSLKRQHEYDRKSIEELELQLQNIRKRESEFKKELSEVKENYGNIKIITDAKISKLESELANLKDESKTAELEDSVESYALKRKLLELETVLQAAQEDAEAQKKLSSELSKELTEKNARLRDMEIKEVALQKAKNQIRVLESAKEDYLEFQEQAKNQAHKLARYVELEKENEKLQDDYARMKADIKNKILLEEEVHDLRNRLTKYKELEKTVADLQAQDSQNQLYLNEWRAVARGFCESMDDNALLPHLLRAAIEKLQQQELTLTAEKVEFEFQLKAAQHDAKVAKSELEKNQKLLSDLKATGDQKQALIHRMHRKLLLLSRERDSYRLQLDSYERDLTIMDATNDTPGAKLIQSQKERIDNLEKVVDGYRDMVAKLENDLQVAQPQLYSDVSSVRAEQLSRLQDDIAKLRDENNWLRQQKDRLDSLLEGQDTFQGQIVHLANNPLSECTTQNAILIEQLQQENIKLKNKLKKMEEGIETSSIGDISICPKEVQSLREQIKNNEKQSQRLKDYFKSSMQDFRNIIYMLFGYKIDKPSNSNIYKLRSMYAQQAEDQLYFEVNPDGDLNLLENEFSATLGPMIDLHLIHQNSIPVFLSAITMDLFNQRTITKAF</sequence>
<dbReference type="CTD" id="35954"/>
<evidence type="ECO:0000256" key="1">
    <source>
        <dbReference type="ARBA" id="ARBA00004123"/>
    </source>
</evidence>
<dbReference type="AlphaFoldDB" id="A0A6J2X5W2"/>
<comment type="similarity">
    <text evidence="2">Belongs to the MAD1 family.</text>
</comment>
<evidence type="ECO:0000313" key="9">
    <source>
        <dbReference type="RefSeq" id="XP_030746567.1"/>
    </source>
</evidence>
<dbReference type="GO" id="GO:0007094">
    <property type="term" value="P:mitotic spindle assembly checkpoint signaling"/>
    <property type="evidence" value="ECO:0007669"/>
    <property type="project" value="InterPro"/>
</dbReference>
<dbReference type="GeneID" id="115875283"/>
<evidence type="ECO:0000256" key="4">
    <source>
        <dbReference type="ARBA" id="ARBA00022776"/>
    </source>
</evidence>
<dbReference type="InParanoid" id="A0A6J2X5W2"/>
<evidence type="ECO:0000256" key="7">
    <source>
        <dbReference type="SAM" id="Coils"/>
    </source>
</evidence>
<keyword evidence="3" id="KW-0132">Cell division</keyword>
<feature type="coiled-coil region" evidence="7">
    <location>
        <begin position="127"/>
        <end position="331"/>
    </location>
</feature>
<evidence type="ECO:0000256" key="6">
    <source>
        <dbReference type="ARBA" id="ARBA00023306"/>
    </source>
</evidence>
<proteinExistence type="inferred from homology"/>
<feature type="coiled-coil region" evidence="7">
    <location>
        <begin position="388"/>
        <end position="540"/>
    </location>
</feature>
<keyword evidence="4" id="KW-0498">Mitosis</keyword>
<dbReference type="KEGG" id="soy:115875283"/>
<organism evidence="8 9">
    <name type="scientific">Sitophilus oryzae</name>
    <name type="common">Rice weevil</name>
    <name type="synonym">Curculio oryzae</name>
    <dbReference type="NCBI Taxonomy" id="7048"/>
    <lineage>
        <taxon>Eukaryota</taxon>
        <taxon>Metazoa</taxon>
        <taxon>Ecdysozoa</taxon>
        <taxon>Arthropoda</taxon>
        <taxon>Hexapoda</taxon>
        <taxon>Insecta</taxon>
        <taxon>Pterygota</taxon>
        <taxon>Neoptera</taxon>
        <taxon>Endopterygota</taxon>
        <taxon>Coleoptera</taxon>
        <taxon>Polyphaga</taxon>
        <taxon>Cucujiformia</taxon>
        <taxon>Curculionidae</taxon>
        <taxon>Dryophthorinae</taxon>
        <taxon>Sitophilus</taxon>
    </lineage>
</organism>
<dbReference type="SUPFAM" id="SSF75704">
    <property type="entry name" value="Mitotic arrest deficient-like 1, Mad1"/>
    <property type="match status" value="1"/>
</dbReference>
<dbReference type="GO" id="GO:0051301">
    <property type="term" value="P:cell division"/>
    <property type="evidence" value="ECO:0007669"/>
    <property type="project" value="UniProtKB-KW"/>
</dbReference>
<keyword evidence="8" id="KW-1185">Reference proteome</keyword>
<keyword evidence="7" id="KW-0175">Coiled coil</keyword>
<dbReference type="GO" id="GO:0000776">
    <property type="term" value="C:kinetochore"/>
    <property type="evidence" value="ECO:0007669"/>
    <property type="project" value="TreeGrafter"/>
</dbReference>
<dbReference type="FunFam" id="3.30.457.60:FF:000002">
    <property type="entry name" value="Mitotic spindle assembly checkpoint protein MAD1"/>
    <property type="match status" value="1"/>
</dbReference>
<dbReference type="GO" id="GO:0005635">
    <property type="term" value="C:nuclear envelope"/>
    <property type="evidence" value="ECO:0007669"/>
    <property type="project" value="TreeGrafter"/>
</dbReference>
<dbReference type="InterPro" id="IPR008672">
    <property type="entry name" value="Mad1"/>
</dbReference>
<dbReference type="Gene3D" id="6.10.250.90">
    <property type="match status" value="1"/>
</dbReference>
<dbReference type="Gene3D" id="1.20.5.170">
    <property type="match status" value="1"/>
</dbReference>
<dbReference type="FunCoup" id="A0A6J2X5W2">
    <property type="interactions" value="1473"/>
</dbReference>
<evidence type="ECO:0000256" key="3">
    <source>
        <dbReference type="ARBA" id="ARBA00022618"/>
    </source>
</evidence>
<dbReference type="OrthoDB" id="331602at2759"/>
<dbReference type="RefSeq" id="XP_030746567.1">
    <property type="nucleotide sequence ID" value="XM_030890707.1"/>
</dbReference>
<dbReference type="GO" id="GO:0051315">
    <property type="term" value="P:attachment of mitotic spindle microtubules to kinetochore"/>
    <property type="evidence" value="ECO:0007669"/>
    <property type="project" value="TreeGrafter"/>
</dbReference>
<feature type="coiled-coil region" evidence="7">
    <location>
        <begin position="570"/>
        <end position="626"/>
    </location>
</feature>
<reference evidence="9" key="1">
    <citation type="submission" date="2025-08" db="UniProtKB">
        <authorList>
            <consortium name="RefSeq"/>
        </authorList>
    </citation>
    <scope>IDENTIFICATION</scope>
    <source>
        <tissue evidence="9">Gonads</tissue>
    </source>
</reference>
<gene>
    <name evidence="9" type="primary">LOC115875283</name>
</gene>
<evidence type="ECO:0000313" key="8">
    <source>
        <dbReference type="Proteomes" id="UP000504635"/>
    </source>
</evidence>
<evidence type="ECO:0000256" key="2">
    <source>
        <dbReference type="ARBA" id="ARBA00008029"/>
    </source>
</evidence>
<accession>A0A6J2X5W2</accession>
<evidence type="ECO:0000256" key="5">
    <source>
        <dbReference type="ARBA" id="ARBA00023242"/>
    </source>
</evidence>
<dbReference type="PANTHER" id="PTHR23168:SF0">
    <property type="entry name" value="MITOTIC SPINDLE ASSEMBLY CHECKPOINT PROTEIN MAD1"/>
    <property type="match status" value="1"/>
</dbReference>
<name>A0A6J2X5W2_SITOR</name>
<protein>
    <submittedName>
        <fullName evidence="9">Mitotic spindle assembly checkpoint protein MAD1</fullName>
    </submittedName>
</protein>
<dbReference type="PANTHER" id="PTHR23168">
    <property type="entry name" value="MITOTIC SPINDLE ASSEMBLY CHECKPOINT PROTEIN MAD1 MITOTIC ARREST DEFICIENT-LIKE PROTEIN 1"/>
    <property type="match status" value="1"/>
</dbReference>
<dbReference type="Proteomes" id="UP000504635">
    <property type="component" value="Unplaced"/>
</dbReference>
<comment type="subcellular location">
    <subcellularLocation>
        <location evidence="1">Nucleus</location>
    </subcellularLocation>
</comment>
<keyword evidence="6" id="KW-0131">Cell cycle</keyword>
<dbReference type="Gene3D" id="3.30.457.60">
    <property type="match status" value="1"/>
</dbReference>
<keyword evidence="5" id="KW-0539">Nucleus</keyword>
<dbReference type="Pfam" id="PF05557">
    <property type="entry name" value="MAD"/>
    <property type="match status" value="1"/>
</dbReference>